<accession>A0A0D0BJM2</accession>
<name>A0A0D0BJM2_9AGAR</name>
<feature type="compositionally biased region" description="Polar residues" evidence="1">
    <location>
        <begin position="150"/>
        <end position="162"/>
    </location>
</feature>
<proteinExistence type="predicted"/>
<evidence type="ECO:0000256" key="1">
    <source>
        <dbReference type="SAM" id="MobiDB-lite"/>
    </source>
</evidence>
<evidence type="ECO:0000313" key="3">
    <source>
        <dbReference type="Proteomes" id="UP000053593"/>
    </source>
</evidence>
<dbReference type="OrthoDB" id="3056569at2759"/>
<protein>
    <submittedName>
        <fullName evidence="2">Uncharacterized protein</fullName>
    </submittedName>
</protein>
<feature type="compositionally biased region" description="Basic and acidic residues" evidence="1">
    <location>
        <begin position="90"/>
        <end position="110"/>
    </location>
</feature>
<evidence type="ECO:0000313" key="2">
    <source>
        <dbReference type="EMBL" id="KIK54921.1"/>
    </source>
</evidence>
<reference evidence="2 3" key="1">
    <citation type="submission" date="2014-04" db="EMBL/GenBank/DDBJ databases">
        <title>Evolutionary Origins and Diversification of the Mycorrhizal Mutualists.</title>
        <authorList>
            <consortium name="DOE Joint Genome Institute"/>
            <consortium name="Mycorrhizal Genomics Consortium"/>
            <person name="Kohler A."/>
            <person name="Kuo A."/>
            <person name="Nagy L.G."/>
            <person name="Floudas D."/>
            <person name="Copeland A."/>
            <person name="Barry K.W."/>
            <person name="Cichocki N."/>
            <person name="Veneault-Fourrey C."/>
            <person name="LaButti K."/>
            <person name="Lindquist E.A."/>
            <person name="Lipzen A."/>
            <person name="Lundell T."/>
            <person name="Morin E."/>
            <person name="Murat C."/>
            <person name="Riley R."/>
            <person name="Ohm R."/>
            <person name="Sun H."/>
            <person name="Tunlid A."/>
            <person name="Henrissat B."/>
            <person name="Grigoriev I.V."/>
            <person name="Hibbett D.S."/>
            <person name="Martin F."/>
        </authorList>
    </citation>
    <scope>NUCLEOTIDE SEQUENCE [LARGE SCALE GENOMIC DNA]</scope>
    <source>
        <strain evidence="2 3">FD-317 M1</strain>
    </source>
</reference>
<gene>
    <name evidence="2" type="ORF">GYMLUDRAFT_1021766</name>
</gene>
<dbReference type="Proteomes" id="UP000053593">
    <property type="component" value="Unassembled WGS sequence"/>
</dbReference>
<sequence length="162" mass="17969">MHQLQVQNKKLTESLNHVKDQITFLTEHEKIYAAQAVLQDMTLSKMNSALHTKEVKKSAKPDKEVLPNAGFGRLWTEAKVAEFQEGGRAGAERGQEEIARVEEGSKRDNQEGVAGSQSKVQRGAEGMVSYMHSLSRKGCKDKGASKEAYSHQQETTDSAPKR</sequence>
<organism evidence="2 3">
    <name type="scientific">Collybiopsis luxurians FD-317 M1</name>
    <dbReference type="NCBI Taxonomy" id="944289"/>
    <lineage>
        <taxon>Eukaryota</taxon>
        <taxon>Fungi</taxon>
        <taxon>Dikarya</taxon>
        <taxon>Basidiomycota</taxon>
        <taxon>Agaricomycotina</taxon>
        <taxon>Agaricomycetes</taxon>
        <taxon>Agaricomycetidae</taxon>
        <taxon>Agaricales</taxon>
        <taxon>Marasmiineae</taxon>
        <taxon>Omphalotaceae</taxon>
        <taxon>Collybiopsis</taxon>
        <taxon>Collybiopsis luxurians</taxon>
    </lineage>
</organism>
<feature type="compositionally biased region" description="Basic and acidic residues" evidence="1">
    <location>
        <begin position="138"/>
        <end position="149"/>
    </location>
</feature>
<dbReference type="HOGENOM" id="CLU_1635594_0_0_1"/>
<dbReference type="EMBL" id="KN834811">
    <property type="protein sequence ID" value="KIK54921.1"/>
    <property type="molecule type" value="Genomic_DNA"/>
</dbReference>
<keyword evidence="3" id="KW-1185">Reference proteome</keyword>
<feature type="region of interest" description="Disordered" evidence="1">
    <location>
        <begin position="85"/>
        <end position="162"/>
    </location>
</feature>
<dbReference type="AlphaFoldDB" id="A0A0D0BJM2"/>